<comment type="similarity">
    <text evidence="1">Belongs to the GMC oxidoreductase family.</text>
</comment>
<dbReference type="InterPro" id="IPR017896">
    <property type="entry name" value="4Fe4S_Fe-S-bd"/>
</dbReference>
<dbReference type="PANTHER" id="PTHR46056:SF12">
    <property type="entry name" value="LONG-CHAIN-ALCOHOL OXIDASE"/>
    <property type="match status" value="1"/>
</dbReference>
<feature type="domain" description="4Fe-4S ferredoxin-type" evidence="5">
    <location>
        <begin position="190"/>
        <end position="222"/>
    </location>
</feature>
<gene>
    <name evidence="6" type="primary">mpdB</name>
    <name evidence="6" type="ORF">NOCA2540043</name>
</gene>
<evidence type="ECO:0000256" key="1">
    <source>
        <dbReference type="ARBA" id="ARBA00010790"/>
    </source>
</evidence>
<reference evidence="6" key="1">
    <citation type="submission" date="2015-08" db="EMBL/GenBank/DDBJ databases">
        <authorList>
            <person name="Babu N.S."/>
            <person name="Beckwith C.J."/>
            <person name="Beseler K.G."/>
            <person name="Brison A."/>
            <person name="Carone J.V."/>
            <person name="Caskin T.P."/>
            <person name="Diamond M."/>
            <person name="Durham M.E."/>
            <person name="Foxe J.M."/>
            <person name="Go M."/>
            <person name="Henderson B.A."/>
            <person name="Jones I.B."/>
            <person name="McGettigan J.A."/>
            <person name="Micheletti S.J."/>
            <person name="Nasrallah M.E."/>
            <person name="Ortiz D."/>
            <person name="Piller C.R."/>
            <person name="Privatt S.R."/>
            <person name="Schneider S.L."/>
            <person name="Sharp S."/>
            <person name="Smith T.C."/>
            <person name="Stanton J.D."/>
            <person name="Ullery H.E."/>
            <person name="Wilson R.J."/>
            <person name="Serrano M.G."/>
            <person name="Buck G."/>
            <person name="Lee V."/>
            <person name="Wang Y."/>
            <person name="Carvalho R."/>
            <person name="Voegtly L."/>
            <person name="Shi R."/>
            <person name="Duckworth R."/>
            <person name="Johnson A."/>
            <person name="Loviza R."/>
            <person name="Walstead R."/>
            <person name="Shah Z."/>
            <person name="Kiflezghi M."/>
            <person name="Wade K."/>
            <person name="Ball S.L."/>
            <person name="Bradley K.W."/>
            <person name="Asai D.J."/>
            <person name="Bowman C.A."/>
            <person name="Russell D.A."/>
            <person name="Pope W.H."/>
            <person name="Jacobs-Sera D."/>
            <person name="Hendrix R.W."/>
            <person name="Hatfull G.F."/>
        </authorList>
    </citation>
    <scope>NUCLEOTIDE SEQUENCE</scope>
</reference>
<dbReference type="PROSITE" id="PS51379">
    <property type="entry name" value="4FE4S_FER_2"/>
    <property type="match status" value="1"/>
</dbReference>
<dbReference type="InterPro" id="IPR000172">
    <property type="entry name" value="GMC_OxRdtase_N"/>
</dbReference>
<dbReference type="Gene3D" id="3.50.50.60">
    <property type="entry name" value="FAD/NAD(P)-binding domain"/>
    <property type="match status" value="2"/>
</dbReference>
<dbReference type="InterPro" id="IPR017900">
    <property type="entry name" value="4Fe4S_Fe_S_CS"/>
</dbReference>
<dbReference type="EMBL" id="CZKA01000050">
    <property type="protein sequence ID" value="CUR58783.1"/>
    <property type="molecule type" value="Genomic_DNA"/>
</dbReference>
<dbReference type="InterPro" id="IPR007867">
    <property type="entry name" value="GMC_OxRtase_C"/>
</dbReference>
<keyword evidence="3" id="KW-0274">FAD</keyword>
<dbReference type="SUPFAM" id="SSF54373">
    <property type="entry name" value="FAD-linked reductases, C-terminal domain"/>
    <property type="match status" value="1"/>
</dbReference>
<dbReference type="Pfam" id="PF05199">
    <property type="entry name" value="GMC_oxred_C"/>
    <property type="match status" value="1"/>
</dbReference>
<accession>A0A2P2C9Z4</accession>
<dbReference type="GO" id="GO:0016614">
    <property type="term" value="F:oxidoreductase activity, acting on CH-OH group of donors"/>
    <property type="evidence" value="ECO:0007669"/>
    <property type="project" value="InterPro"/>
</dbReference>
<dbReference type="Pfam" id="PF00732">
    <property type="entry name" value="GMC_oxred_N"/>
    <property type="match status" value="1"/>
</dbReference>
<dbReference type="Pfam" id="PF00890">
    <property type="entry name" value="FAD_binding_2"/>
    <property type="match status" value="1"/>
</dbReference>
<keyword evidence="4" id="KW-0560">Oxidoreductase</keyword>
<dbReference type="InterPro" id="IPR003953">
    <property type="entry name" value="FAD-dep_OxRdtase_2_FAD-bd"/>
</dbReference>
<name>A0A2P2C9Z4_9ZZZZ</name>
<dbReference type="AlphaFoldDB" id="A0A2P2C9Z4"/>
<organism evidence="6">
    <name type="scientific">metagenome</name>
    <dbReference type="NCBI Taxonomy" id="256318"/>
    <lineage>
        <taxon>unclassified sequences</taxon>
        <taxon>metagenomes</taxon>
    </lineage>
</organism>
<keyword evidence="2" id="KW-0285">Flavoprotein</keyword>
<evidence type="ECO:0000256" key="3">
    <source>
        <dbReference type="ARBA" id="ARBA00022827"/>
    </source>
</evidence>
<proteinExistence type="inferred from homology"/>
<dbReference type="GO" id="GO:0050660">
    <property type="term" value="F:flavin adenine dinucleotide binding"/>
    <property type="evidence" value="ECO:0007669"/>
    <property type="project" value="InterPro"/>
</dbReference>
<dbReference type="PROSITE" id="PS00198">
    <property type="entry name" value="4FE4S_FER_1"/>
    <property type="match status" value="1"/>
</dbReference>
<evidence type="ECO:0000256" key="4">
    <source>
        <dbReference type="ARBA" id="ARBA00023002"/>
    </source>
</evidence>
<dbReference type="PANTHER" id="PTHR46056">
    <property type="entry name" value="LONG-CHAIN-ALCOHOL OXIDASE"/>
    <property type="match status" value="1"/>
</dbReference>
<sequence>MSRAEAFDVIVIGAGMAGGAISHTLARAGARVVCLEQGPPVRPVDHPTFGDDWEFSMRRDWAFTPNLRNMPYDFPVSTNGTFVPYLYNAVGGSTNHYSGFWHRLKPVDFRKGTEHGLEGTIDWPISYEDLSPFYDRNDADVGISGVPGDPAYPPRPGAPRMPFVQHGEYHNLLAGALESLDLHWWPADNAILTEDRGDRLACNSCGQCNVGCPRGSLGTATQAYLKPAIAHGLDLRALARVTEITTDASGAVTGVDYQDLRDGTGHRLTAPLVVVACNGIGTPRLLQLSTSAQHPQGLGNDRDQVGRHFMTHGYRLADMWFDQPTGHWKGPFGAGPYCQEWYDTDVSRGVVNGITITFGGAWGPAFSSLGATTGRRPAQWGPAHHSDFEDRFDRHVFCAIQADDLPVATNRVTLDHDALDSSGLPSAKVHYDLHPNTRGLLEFGSDRLEEIGRAAGALSIDFQPMDDSFSQPGWHLMGTARMSNSPDDGVTDKWNRVWDTPGLVVCDGSSMVTGGAGNPTSTIGALALRCADHLVASMGGRVEAVESRSG</sequence>
<dbReference type="SUPFAM" id="SSF51905">
    <property type="entry name" value="FAD/NAD(P)-binding domain"/>
    <property type="match status" value="1"/>
</dbReference>
<evidence type="ECO:0000256" key="2">
    <source>
        <dbReference type="ARBA" id="ARBA00022630"/>
    </source>
</evidence>
<evidence type="ECO:0000313" key="6">
    <source>
        <dbReference type="EMBL" id="CUR58783.1"/>
    </source>
</evidence>
<dbReference type="InterPro" id="IPR036188">
    <property type="entry name" value="FAD/NAD-bd_sf"/>
</dbReference>
<protein>
    <submittedName>
        <fullName evidence="6">2-methyl 1,2 propanediol dehydrogenase</fullName>
    </submittedName>
</protein>
<evidence type="ECO:0000259" key="5">
    <source>
        <dbReference type="PROSITE" id="PS51379"/>
    </source>
</evidence>